<evidence type="ECO:0000256" key="8">
    <source>
        <dbReference type="ARBA" id="ARBA00050061"/>
    </source>
</evidence>
<dbReference type="Proteomes" id="UP001149140">
    <property type="component" value="Unassembled WGS sequence"/>
</dbReference>
<dbReference type="GO" id="GO:0006508">
    <property type="term" value="P:proteolysis"/>
    <property type="evidence" value="ECO:0007669"/>
    <property type="project" value="UniProtKB-KW"/>
</dbReference>
<dbReference type="InterPro" id="IPR043472">
    <property type="entry name" value="Macro_dom-like"/>
</dbReference>
<comment type="function">
    <text evidence="6">Presumably involved in the processing and regular turnover of intracellular proteins. Catalyzes the removal of unsubstituted N-terminal amino acids from various peptides.</text>
</comment>
<evidence type="ECO:0000256" key="1">
    <source>
        <dbReference type="ARBA" id="ARBA00009528"/>
    </source>
</evidence>
<feature type="domain" description="Cytosol aminopeptidase" evidence="9">
    <location>
        <begin position="149"/>
        <end position="452"/>
    </location>
</feature>
<evidence type="ECO:0000256" key="7">
    <source>
        <dbReference type="ARBA" id="ARBA00050021"/>
    </source>
</evidence>
<dbReference type="CDD" id="cd00433">
    <property type="entry name" value="Peptidase_M17"/>
    <property type="match status" value="1"/>
</dbReference>
<sequence>MRIEVTAAGPDALGADLIAAAGGRASELGAPVRALADADPVALVYTSGAPLAVVALGPGVEGLRTAAARAVRACRGGGTVAWALDPSLPVAIDEQVRALAEGAVIGGYDARRYRGVERLRGVERFVICGCREDFAPVAARAACVARWTNVARTLVDAPPNVMTPAGLAERAAAVPRLRTEIIDPTEAGLGALTAVGGGGAEAPVLVVLRHEPPGAPAAPRLALIGKGVTFDAGGYFLKSRPDIVRQKADMAGGAAVVAALGAIAELGLPLSVTGIVPACENLLSGTAIRPTDVITTAAGLTVEVTNPDAEGRLILADALWWARRDGATHLVDLATLTGAMHEGMGDMYAGVFANDDAWRDAVVDAGNAGGDLAWPWPLHPRYRPLIDSTVADLRNNAGKSFGFPIVAATFLREFAGEGPWAHVDMLGTAFPDDDRGDAFGRGATGYGVRMLVELAARLSVAASS</sequence>
<dbReference type="GO" id="GO:0030145">
    <property type="term" value="F:manganese ion binding"/>
    <property type="evidence" value="ECO:0007669"/>
    <property type="project" value="InterPro"/>
</dbReference>
<dbReference type="SUPFAM" id="SSF53187">
    <property type="entry name" value="Zn-dependent exopeptidases"/>
    <property type="match status" value="1"/>
</dbReference>
<evidence type="ECO:0000256" key="6">
    <source>
        <dbReference type="ARBA" id="ARBA00049972"/>
    </source>
</evidence>
<dbReference type="EMBL" id="JAPDOD010000004">
    <property type="protein sequence ID" value="MDA0159979.1"/>
    <property type="molecule type" value="Genomic_DNA"/>
</dbReference>
<comment type="caution">
    <text evidence="10">The sequence shown here is derived from an EMBL/GenBank/DDBJ whole genome shotgun (WGS) entry which is preliminary data.</text>
</comment>
<dbReference type="SUPFAM" id="SSF52949">
    <property type="entry name" value="Macro domain-like"/>
    <property type="match status" value="1"/>
</dbReference>
<dbReference type="InterPro" id="IPR000819">
    <property type="entry name" value="Peptidase_M17_C"/>
</dbReference>
<dbReference type="Pfam" id="PF00883">
    <property type="entry name" value="Peptidase_M17"/>
    <property type="match status" value="1"/>
</dbReference>
<dbReference type="Gene3D" id="3.40.630.10">
    <property type="entry name" value="Zn peptidases"/>
    <property type="match status" value="1"/>
</dbReference>
<keyword evidence="2 10" id="KW-0031">Aminopeptidase</keyword>
<protein>
    <recommendedName>
        <fullName evidence="7">Probable cytosol aminopeptidase</fullName>
    </recommendedName>
    <alternativeName>
        <fullName evidence="8">Leucine aminopeptidase</fullName>
    </alternativeName>
    <alternativeName>
        <fullName evidence="5">Leucyl aminopeptidase</fullName>
    </alternativeName>
</protein>
<dbReference type="InterPro" id="IPR011356">
    <property type="entry name" value="Leucine_aapep/pepB"/>
</dbReference>
<dbReference type="AlphaFoldDB" id="A0A9X3MP06"/>
<evidence type="ECO:0000256" key="2">
    <source>
        <dbReference type="ARBA" id="ARBA00022438"/>
    </source>
</evidence>
<dbReference type="PANTHER" id="PTHR11963">
    <property type="entry name" value="LEUCINE AMINOPEPTIDASE-RELATED"/>
    <property type="match status" value="1"/>
</dbReference>
<organism evidence="10 11">
    <name type="scientific">Solirubrobacter ginsenosidimutans</name>
    <dbReference type="NCBI Taxonomy" id="490573"/>
    <lineage>
        <taxon>Bacteria</taxon>
        <taxon>Bacillati</taxon>
        <taxon>Actinomycetota</taxon>
        <taxon>Thermoleophilia</taxon>
        <taxon>Solirubrobacterales</taxon>
        <taxon>Solirubrobacteraceae</taxon>
        <taxon>Solirubrobacter</taxon>
    </lineage>
</organism>
<proteinExistence type="inferred from homology"/>
<evidence type="ECO:0000256" key="3">
    <source>
        <dbReference type="ARBA" id="ARBA00022670"/>
    </source>
</evidence>
<keyword evidence="4" id="KW-0378">Hydrolase</keyword>
<accession>A0A9X3MP06</accession>
<dbReference type="PRINTS" id="PR00481">
    <property type="entry name" value="LAMNOPPTDASE"/>
</dbReference>
<evidence type="ECO:0000256" key="5">
    <source>
        <dbReference type="ARBA" id="ARBA00033172"/>
    </source>
</evidence>
<dbReference type="Gene3D" id="3.40.220.10">
    <property type="entry name" value="Leucine Aminopeptidase, subunit E, domain 1"/>
    <property type="match status" value="1"/>
</dbReference>
<keyword evidence="11" id="KW-1185">Reference proteome</keyword>
<evidence type="ECO:0000259" key="9">
    <source>
        <dbReference type="Pfam" id="PF00883"/>
    </source>
</evidence>
<dbReference type="GO" id="GO:0070006">
    <property type="term" value="F:metalloaminopeptidase activity"/>
    <property type="evidence" value="ECO:0007669"/>
    <property type="project" value="InterPro"/>
</dbReference>
<name>A0A9X3MP06_9ACTN</name>
<comment type="similarity">
    <text evidence="1">Belongs to the peptidase M17 family.</text>
</comment>
<evidence type="ECO:0000313" key="11">
    <source>
        <dbReference type="Proteomes" id="UP001149140"/>
    </source>
</evidence>
<keyword evidence="3" id="KW-0645">Protease</keyword>
<dbReference type="GO" id="GO:0005737">
    <property type="term" value="C:cytoplasm"/>
    <property type="evidence" value="ECO:0007669"/>
    <property type="project" value="InterPro"/>
</dbReference>
<dbReference type="PANTHER" id="PTHR11963:SF23">
    <property type="entry name" value="CYTOSOL AMINOPEPTIDASE"/>
    <property type="match status" value="1"/>
</dbReference>
<reference evidence="10" key="1">
    <citation type="submission" date="2022-10" db="EMBL/GenBank/DDBJ databases">
        <title>The WGS of Solirubrobacter ginsenosidimutans DSM 21036.</title>
        <authorList>
            <person name="Jiang Z."/>
        </authorList>
    </citation>
    <scope>NUCLEOTIDE SEQUENCE</scope>
    <source>
        <strain evidence="10">DSM 21036</strain>
    </source>
</reference>
<evidence type="ECO:0000313" key="10">
    <source>
        <dbReference type="EMBL" id="MDA0159979.1"/>
    </source>
</evidence>
<evidence type="ECO:0000256" key="4">
    <source>
        <dbReference type="ARBA" id="ARBA00022801"/>
    </source>
</evidence>
<gene>
    <name evidence="10" type="ORF">OM076_06885</name>
</gene>